<feature type="region of interest" description="Disordered" evidence="1">
    <location>
        <begin position="143"/>
        <end position="175"/>
    </location>
</feature>
<evidence type="ECO:0000259" key="2">
    <source>
        <dbReference type="PROSITE" id="PS50004"/>
    </source>
</evidence>
<sequence>MEYRPLEITIVSAKDLKDVNVFSKMETYAVVSLGSDPRTAQRTRTDKEGGKSPTWNFPVKFSVDEAAAQQNRLSLRVLIRAERSLGDRDVGEVHVPVKELLDSPGDGKAPQFVSYQVRRSSGRSKGVLNFSYKFGEKITAPLAEPPSFAPPVSKSDEPVMAYPPGSSSGYQYPPPPHGGGYPPAAAAPAGYSYVPPPPGYGYGYPPPPQHGYGYPPPPQHGYGYPGQVVQPQGAPRKNKLGMGLGAGLLGGALGGLLIGDMISDATSYDAGYDAGFDDGGGFDF</sequence>
<evidence type="ECO:0000256" key="1">
    <source>
        <dbReference type="SAM" id="MobiDB-lite"/>
    </source>
</evidence>
<keyword evidence="4" id="KW-1185">Reference proteome</keyword>
<dbReference type="Gene3D" id="2.60.40.150">
    <property type="entry name" value="C2 domain"/>
    <property type="match status" value="1"/>
</dbReference>
<proteinExistence type="predicted"/>
<dbReference type="InterPro" id="IPR000008">
    <property type="entry name" value="C2_dom"/>
</dbReference>
<organism evidence="3 4">
    <name type="scientific">Aristolochia fimbriata</name>
    <name type="common">White veined hardy Dutchman's pipe vine</name>
    <dbReference type="NCBI Taxonomy" id="158543"/>
    <lineage>
        <taxon>Eukaryota</taxon>
        <taxon>Viridiplantae</taxon>
        <taxon>Streptophyta</taxon>
        <taxon>Embryophyta</taxon>
        <taxon>Tracheophyta</taxon>
        <taxon>Spermatophyta</taxon>
        <taxon>Magnoliopsida</taxon>
        <taxon>Magnoliidae</taxon>
        <taxon>Piperales</taxon>
        <taxon>Aristolochiaceae</taxon>
        <taxon>Aristolochia</taxon>
    </lineage>
</organism>
<dbReference type="Pfam" id="PF00168">
    <property type="entry name" value="C2"/>
    <property type="match status" value="1"/>
</dbReference>
<dbReference type="AlphaFoldDB" id="A0AAV7E7F8"/>
<comment type="caution">
    <text evidence="3">The sequence shown here is derived from an EMBL/GenBank/DDBJ whole genome shotgun (WGS) entry which is preliminary data.</text>
</comment>
<feature type="domain" description="C2" evidence="2">
    <location>
        <begin position="1"/>
        <end position="113"/>
    </location>
</feature>
<dbReference type="InterPro" id="IPR044750">
    <property type="entry name" value="C2_SRC2/BAP"/>
</dbReference>
<dbReference type="SMART" id="SM00239">
    <property type="entry name" value="C2"/>
    <property type="match status" value="1"/>
</dbReference>
<dbReference type="PROSITE" id="PS50004">
    <property type="entry name" value="C2"/>
    <property type="match status" value="1"/>
</dbReference>
<protein>
    <recommendedName>
        <fullName evidence="2">C2 domain-containing protein</fullName>
    </recommendedName>
</protein>
<dbReference type="GO" id="GO:0006952">
    <property type="term" value="P:defense response"/>
    <property type="evidence" value="ECO:0007669"/>
    <property type="project" value="InterPro"/>
</dbReference>
<dbReference type="EMBL" id="JAINDJ010000006">
    <property type="protein sequence ID" value="KAG9443761.1"/>
    <property type="molecule type" value="Genomic_DNA"/>
</dbReference>
<gene>
    <name evidence="3" type="ORF">H6P81_015101</name>
</gene>
<reference evidence="3 4" key="1">
    <citation type="submission" date="2021-07" db="EMBL/GenBank/DDBJ databases">
        <title>The Aristolochia fimbriata genome: insights into angiosperm evolution, floral development and chemical biosynthesis.</title>
        <authorList>
            <person name="Jiao Y."/>
        </authorList>
    </citation>
    <scope>NUCLEOTIDE SEQUENCE [LARGE SCALE GENOMIC DNA]</scope>
    <source>
        <strain evidence="3">IBCAS-2021</strain>
        <tissue evidence="3">Leaf</tissue>
    </source>
</reference>
<dbReference type="Proteomes" id="UP000825729">
    <property type="component" value="Unassembled WGS sequence"/>
</dbReference>
<dbReference type="CDD" id="cd04051">
    <property type="entry name" value="C2_SRC2_like"/>
    <property type="match status" value="1"/>
</dbReference>
<name>A0AAV7E7F8_ARIFI</name>
<dbReference type="SUPFAM" id="SSF49562">
    <property type="entry name" value="C2 domain (Calcium/lipid-binding domain, CaLB)"/>
    <property type="match status" value="1"/>
</dbReference>
<dbReference type="PANTHER" id="PTHR32246:SF173">
    <property type="entry name" value="C2 DOMAIN-CONTAINING PROTEIN"/>
    <property type="match status" value="1"/>
</dbReference>
<dbReference type="InterPro" id="IPR035892">
    <property type="entry name" value="C2_domain_sf"/>
</dbReference>
<feature type="compositionally biased region" description="Low complexity" evidence="1">
    <location>
        <begin position="162"/>
        <end position="171"/>
    </location>
</feature>
<dbReference type="PANTHER" id="PTHR32246">
    <property type="entry name" value="INGRESSION PROTEIN FIC1"/>
    <property type="match status" value="1"/>
</dbReference>
<accession>A0AAV7E7F8</accession>
<evidence type="ECO:0000313" key="3">
    <source>
        <dbReference type="EMBL" id="KAG9443761.1"/>
    </source>
</evidence>
<evidence type="ECO:0000313" key="4">
    <source>
        <dbReference type="Proteomes" id="UP000825729"/>
    </source>
</evidence>